<proteinExistence type="predicted"/>
<dbReference type="PANTHER" id="PTHR21879">
    <property type="entry name" value="FI03362P-RELATED-RELATED"/>
    <property type="match status" value="1"/>
</dbReference>
<evidence type="ECO:0000313" key="4">
    <source>
        <dbReference type="EnsemblMetazoa" id="XP_014241405.1"/>
    </source>
</evidence>
<organism evidence="4 5">
    <name type="scientific">Cimex lectularius</name>
    <name type="common">Bed bug</name>
    <name type="synonym">Acanthia lectularia</name>
    <dbReference type="NCBI Taxonomy" id="79782"/>
    <lineage>
        <taxon>Eukaryota</taxon>
        <taxon>Metazoa</taxon>
        <taxon>Ecdysozoa</taxon>
        <taxon>Arthropoda</taxon>
        <taxon>Hexapoda</taxon>
        <taxon>Insecta</taxon>
        <taxon>Pterygota</taxon>
        <taxon>Neoptera</taxon>
        <taxon>Paraneoptera</taxon>
        <taxon>Hemiptera</taxon>
        <taxon>Heteroptera</taxon>
        <taxon>Panheteroptera</taxon>
        <taxon>Cimicomorpha</taxon>
        <taxon>Cimicidae</taxon>
        <taxon>Cimex</taxon>
    </lineage>
</organism>
<dbReference type="OMA" id="DGGSYHR"/>
<feature type="compositionally biased region" description="Gly residues" evidence="1">
    <location>
        <begin position="221"/>
        <end position="231"/>
    </location>
</feature>
<keyword evidence="5" id="KW-1185">Reference proteome</keyword>
<keyword evidence="2" id="KW-0812">Transmembrane</keyword>
<feature type="chain" id="PRO_5035315549" description="Osiris" evidence="3">
    <location>
        <begin position="19"/>
        <end position="253"/>
    </location>
</feature>
<keyword evidence="3" id="KW-0732">Signal</keyword>
<dbReference type="RefSeq" id="XP_014241405.1">
    <property type="nucleotide sequence ID" value="XM_014385919.2"/>
</dbReference>
<dbReference type="GeneID" id="106662110"/>
<dbReference type="EnsemblMetazoa" id="XM_014385919.2">
    <property type="protein sequence ID" value="XP_014241405.1"/>
    <property type="gene ID" value="LOC106662110"/>
</dbReference>
<accession>A0A8I6RA78</accession>
<keyword evidence="2" id="KW-0472">Membrane</keyword>
<evidence type="ECO:0000256" key="2">
    <source>
        <dbReference type="SAM" id="Phobius"/>
    </source>
</evidence>
<feature type="region of interest" description="Disordered" evidence="1">
    <location>
        <begin position="215"/>
        <end position="236"/>
    </location>
</feature>
<evidence type="ECO:0000256" key="3">
    <source>
        <dbReference type="SAM" id="SignalP"/>
    </source>
</evidence>
<dbReference type="OrthoDB" id="6622274at2759"/>
<evidence type="ECO:0000313" key="5">
    <source>
        <dbReference type="Proteomes" id="UP000494040"/>
    </source>
</evidence>
<protein>
    <recommendedName>
        <fullName evidence="6">Osiris</fullName>
    </recommendedName>
</protein>
<dbReference type="AlphaFoldDB" id="A0A8I6RA78"/>
<feature type="signal peptide" evidence="3">
    <location>
        <begin position="1"/>
        <end position="18"/>
    </location>
</feature>
<evidence type="ECO:0000256" key="1">
    <source>
        <dbReference type="SAM" id="MobiDB-lite"/>
    </source>
</evidence>
<reference evidence="4" key="1">
    <citation type="submission" date="2022-01" db="UniProtKB">
        <authorList>
            <consortium name="EnsemblMetazoa"/>
        </authorList>
    </citation>
    <scope>IDENTIFICATION</scope>
</reference>
<dbReference type="KEGG" id="clec:106662110"/>
<sequence>MVSLRLFFVVAIVGSSLAAEESISSGLRLVYSVYRQCEESEEPVTCLKARAVKLVDRAISSPAIPLVDGITLVKRPESERSLKTPLEPLPVDLEARSSKVDDLLWGRVTSFLDTHSVQFKLPNFIKDAVYESEDGEGRGKKKKMLPALLLGLMLKGSMLAMAMKGLALLAAKALMVSKLALVLAGIIALKKLFSSGGEKTTYEIVKQPIVSHSHEYSSSHEGGGYEHGGYGRSFDAQPSHRMAYRAYAPKTGE</sequence>
<dbReference type="GO" id="GO:0016020">
    <property type="term" value="C:membrane"/>
    <property type="evidence" value="ECO:0007669"/>
    <property type="project" value="TreeGrafter"/>
</dbReference>
<name>A0A8I6RA78_CIMLE</name>
<dbReference type="InterPro" id="IPR012464">
    <property type="entry name" value="DUF1676"/>
</dbReference>
<evidence type="ECO:0008006" key="6">
    <source>
        <dbReference type="Google" id="ProtNLM"/>
    </source>
</evidence>
<dbReference type="Proteomes" id="UP000494040">
    <property type="component" value="Unassembled WGS sequence"/>
</dbReference>
<feature type="transmembrane region" description="Helical" evidence="2">
    <location>
        <begin position="169"/>
        <end position="189"/>
    </location>
</feature>
<keyword evidence="2" id="KW-1133">Transmembrane helix</keyword>
<dbReference type="Pfam" id="PF07898">
    <property type="entry name" value="DUF1676"/>
    <property type="match status" value="1"/>
</dbReference>